<evidence type="ECO:0000313" key="3">
    <source>
        <dbReference type="Proteomes" id="UP001163823"/>
    </source>
</evidence>
<sequence>MAKSSVILEEIEEFYQSFKSKRSPSVIMFNSTEEAGFGIDSSLQTCSMDGRERGLSFKQAKASLATEMISSVIRFVGKEIRWSKTSFNSKFLAVEHTDEEDGENKEEIRYPGCCPNTTSKVKTP</sequence>
<comment type="caution">
    <text evidence="2">The sequence shown here is derived from an EMBL/GenBank/DDBJ whole genome shotgun (WGS) entry which is preliminary data.</text>
</comment>
<dbReference type="AlphaFoldDB" id="A0AAD7L397"/>
<protein>
    <submittedName>
        <fullName evidence="2">Uncharacterized protein</fullName>
    </submittedName>
</protein>
<feature type="compositionally biased region" description="Polar residues" evidence="1">
    <location>
        <begin position="115"/>
        <end position="124"/>
    </location>
</feature>
<evidence type="ECO:0000313" key="2">
    <source>
        <dbReference type="EMBL" id="KAJ7950809.1"/>
    </source>
</evidence>
<name>A0AAD7L397_QUISA</name>
<reference evidence="2" key="1">
    <citation type="journal article" date="2023" name="Science">
        <title>Elucidation of the pathway for biosynthesis of saponin adjuvants from the soapbark tree.</title>
        <authorList>
            <person name="Reed J."/>
            <person name="Orme A."/>
            <person name="El-Demerdash A."/>
            <person name="Owen C."/>
            <person name="Martin L.B.B."/>
            <person name="Misra R.C."/>
            <person name="Kikuchi S."/>
            <person name="Rejzek M."/>
            <person name="Martin A.C."/>
            <person name="Harkess A."/>
            <person name="Leebens-Mack J."/>
            <person name="Louveau T."/>
            <person name="Stephenson M.J."/>
            <person name="Osbourn A."/>
        </authorList>
    </citation>
    <scope>NUCLEOTIDE SEQUENCE</scope>
    <source>
        <strain evidence="2">S10</strain>
    </source>
</reference>
<gene>
    <name evidence="2" type="ORF">O6P43_026952</name>
</gene>
<dbReference type="EMBL" id="JARAOO010000011">
    <property type="protein sequence ID" value="KAJ7950809.1"/>
    <property type="molecule type" value="Genomic_DNA"/>
</dbReference>
<evidence type="ECO:0000256" key="1">
    <source>
        <dbReference type="SAM" id="MobiDB-lite"/>
    </source>
</evidence>
<dbReference type="KEGG" id="qsa:O6P43_026952"/>
<feature type="region of interest" description="Disordered" evidence="1">
    <location>
        <begin position="96"/>
        <end position="124"/>
    </location>
</feature>
<accession>A0AAD7L397</accession>
<keyword evidence="3" id="KW-1185">Reference proteome</keyword>
<proteinExistence type="predicted"/>
<dbReference type="Proteomes" id="UP001163823">
    <property type="component" value="Chromosome 11"/>
</dbReference>
<organism evidence="2 3">
    <name type="scientific">Quillaja saponaria</name>
    <name type="common">Soap bark tree</name>
    <dbReference type="NCBI Taxonomy" id="32244"/>
    <lineage>
        <taxon>Eukaryota</taxon>
        <taxon>Viridiplantae</taxon>
        <taxon>Streptophyta</taxon>
        <taxon>Embryophyta</taxon>
        <taxon>Tracheophyta</taxon>
        <taxon>Spermatophyta</taxon>
        <taxon>Magnoliopsida</taxon>
        <taxon>eudicotyledons</taxon>
        <taxon>Gunneridae</taxon>
        <taxon>Pentapetalae</taxon>
        <taxon>rosids</taxon>
        <taxon>fabids</taxon>
        <taxon>Fabales</taxon>
        <taxon>Quillajaceae</taxon>
        <taxon>Quillaja</taxon>
    </lineage>
</organism>